<dbReference type="InterPro" id="IPR029058">
    <property type="entry name" value="AB_hydrolase_fold"/>
</dbReference>
<dbReference type="PANTHER" id="PTHR48081">
    <property type="entry name" value="AB HYDROLASE SUPERFAMILY PROTEIN C4A8.06C"/>
    <property type="match status" value="1"/>
</dbReference>
<dbReference type="InterPro" id="IPR002168">
    <property type="entry name" value="Lipase_GDXG_HIS_AS"/>
</dbReference>
<keyword evidence="5" id="KW-1185">Reference proteome</keyword>
<dbReference type="EMBL" id="SNXE01000004">
    <property type="protein sequence ID" value="TDP09608.1"/>
    <property type="molecule type" value="Genomic_DNA"/>
</dbReference>
<dbReference type="Gene3D" id="3.40.50.1820">
    <property type="entry name" value="alpha/beta hydrolase"/>
    <property type="match status" value="1"/>
</dbReference>
<dbReference type="GO" id="GO:0016787">
    <property type="term" value="F:hydrolase activity"/>
    <property type="evidence" value="ECO:0007669"/>
    <property type="project" value="UniProtKB-KW"/>
</dbReference>
<evidence type="ECO:0000313" key="5">
    <source>
        <dbReference type="Proteomes" id="UP000295357"/>
    </source>
</evidence>
<dbReference type="Pfam" id="PF07859">
    <property type="entry name" value="Abhydrolase_3"/>
    <property type="match status" value="1"/>
</dbReference>
<accession>A0A4R6N3Z6</accession>
<evidence type="ECO:0000259" key="3">
    <source>
        <dbReference type="Pfam" id="PF07859"/>
    </source>
</evidence>
<dbReference type="InterPro" id="IPR013094">
    <property type="entry name" value="AB_hydrolase_3"/>
</dbReference>
<proteinExistence type="inferred from homology"/>
<evidence type="ECO:0000256" key="2">
    <source>
        <dbReference type="ARBA" id="ARBA00022801"/>
    </source>
</evidence>
<feature type="domain" description="Alpha/beta hydrolase fold-3" evidence="3">
    <location>
        <begin position="109"/>
        <end position="313"/>
    </location>
</feature>
<organism evidence="4 5">
    <name type="scientific">Roseateles asaccharophilus</name>
    <dbReference type="NCBI Taxonomy" id="582607"/>
    <lineage>
        <taxon>Bacteria</taxon>
        <taxon>Pseudomonadati</taxon>
        <taxon>Pseudomonadota</taxon>
        <taxon>Betaproteobacteria</taxon>
        <taxon>Burkholderiales</taxon>
        <taxon>Sphaerotilaceae</taxon>
        <taxon>Roseateles</taxon>
    </lineage>
</organism>
<sequence length="339" mass="36596">MAGQRSVPRRSGTLRAVVPERDPLEFPLSSSLLTPRMAGVLERIHRANRPAFHSLTPKQARIAYLMGAEILDLPRAPLPRIENLQLPGAEGPLAARLYAPSEAAGLPVLLYFHGGGFTIGSLETHDSLCRQLALKSGAAVISLDYRLAPEHRFPAAVEDCWAVLRWLAASAQTLGLDPHRIAVGGDSAGGTLAAVSALHAREQGIPLALQLLITPGATAHADTASHKLFANGFLLDAAGIEWFFSHYIEYHHRRDWRFAPLEAEDHSGLAPACLVLAECDPLVDEGIAYADTLRAAGNAVQLELYRGVTHDFIKMGRQIPEALQALDACGLALKEAFDR</sequence>
<comment type="similarity">
    <text evidence="1">Belongs to the 'GDXG' lipolytic enzyme family.</text>
</comment>
<evidence type="ECO:0000256" key="1">
    <source>
        <dbReference type="ARBA" id="ARBA00010515"/>
    </source>
</evidence>
<dbReference type="FunFam" id="3.40.50.1820:FF:000089">
    <property type="entry name" value="Alpha/beta hydrolase"/>
    <property type="match status" value="1"/>
</dbReference>
<keyword evidence="2" id="KW-0378">Hydrolase</keyword>
<dbReference type="PANTHER" id="PTHR48081:SF8">
    <property type="entry name" value="ALPHA_BETA HYDROLASE FOLD-3 DOMAIN-CONTAINING PROTEIN-RELATED"/>
    <property type="match status" value="1"/>
</dbReference>
<reference evidence="4 5" key="1">
    <citation type="submission" date="2019-03" db="EMBL/GenBank/DDBJ databases">
        <title>Genomic Encyclopedia of Type Strains, Phase IV (KMG-IV): sequencing the most valuable type-strain genomes for metagenomic binning, comparative biology and taxonomic classification.</title>
        <authorList>
            <person name="Goeker M."/>
        </authorList>
    </citation>
    <scope>NUCLEOTIDE SEQUENCE [LARGE SCALE GENOMIC DNA]</scope>
    <source>
        <strain evidence="4 5">DSM 25082</strain>
    </source>
</reference>
<protein>
    <submittedName>
        <fullName evidence="4">Acetyl esterase</fullName>
    </submittedName>
</protein>
<comment type="caution">
    <text evidence="4">The sequence shown here is derived from an EMBL/GenBank/DDBJ whole genome shotgun (WGS) entry which is preliminary data.</text>
</comment>
<dbReference type="PROSITE" id="PS01173">
    <property type="entry name" value="LIPASE_GDXG_HIS"/>
    <property type="match status" value="1"/>
</dbReference>
<evidence type="ECO:0000313" key="4">
    <source>
        <dbReference type="EMBL" id="TDP09608.1"/>
    </source>
</evidence>
<dbReference type="AlphaFoldDB" id="A0A4R6N3Z6"/>
<dbReference type="Proteomes" id="UP000295357">
    <property type="component" value="Unassembled WGS sequence"/>
</dbReference>
<name>A0A4R6N3Z6_9BURK</name>
<dbReference type="SUPFAM" id="SSF53474">
    <property type="entry name" value="alpha/beta-Hydrolases"/>
    <property type="match status" value="1"/>
</dbReference>
<dbReference type="InterPro" id="IPR050300">
    <property type="entry name" value="GDXG_lipolytic_enzyme"/>
</dbReference>
<gene>
    <name evidence="4" type="ORF">DFR39_104169</name>
</gene>